<evidence type="ECO:0000313" key="2">
    <source>
        <dbReference type="Proteomes" id="UP001177670"/>
    </source>
</evidence>
<proteinExistence type="predicted"/>
<dbReference type="Proteomes" id="UP001177670">
    <property type="component" value="Unassembled WGS sequence"/>
</dbReference>
<accession>A0AA40FXZ2</accession>
<gene>
    <name evidence="1" type="ORF">K0M31_004004</name>
</gene>
<organism evidence="1 2">
    <name type="scientific">Melipona bicolor</name>
    <dbReference type="NCBI Taxonomy" id="60889"/>
    <lineage>
        <taxon>Eukaryota</taxon>
        <taxon>Metazoa</taxon>
        <taxon>Ecdysozoa</taxon>
        <taxon>Arthropoda</taxon>
        <taxon>Hexapoda</taxon>
        <taxon>Insecta</taxon>
        <taxon>Pterygota</taxon>
        <taxon>Neoptera</taxon>
        <taxon>Endopterygota</taxon>
        <taxon>Hymenoptera</taxon>
        <taxon>Apocrita</taxon>
        <taxon>Aculeata</taxon>
        <taxon>Apoidea</taxon>
        <taxon>Anthophila</taxon>
        <taxon>Apidae</taxon>
        <taxon>Melipona</taxon>
    </lineage>
</organism>
<dbReference type="EMBL" id="JAHYIQ010000012">
    <property type="protein sequence ID" value="KAK1127467.1"/>
    <property type="molecule type" value="Genomic_DNA"/>
</dbReference>
<protein>
    <submittedName>
        <fullName evidence="1">Uncharacterized protein</fullName>
    </submittedName>
</protein>
<comment type="caution">
    <text evidence="1">The sequence shown here is derived from an EMBL/GenBank/DDBJ whole genome shotgun (WGS) entry which is preliminary data.</text>
</comment>
<evidence type="ECO:0000313" key="1">
    <source>
        <dbReference type="EMBL" id="KAK1127467.1"/>
    </source>
</evidence>
<reference evidence="1" key="1">
    <citation type="submission" date="2021-10" db="EMBL/GenBank/DDBJ databases">
        <title>Melipona bicolor Genome sequencing and assembly.</title>
        <authorList>
            <person name="Araujo N.S."/>
            <person name="Arias M.C."/>
        </authorList>
    </citation>
    <scope>NUCLEOTIDE SEQUENCE</scope>
    <source>
        <strain evidence="1">USP_2M_L1-L4_2017</strain>
        <tissue evidence="1">Whole body</tissue>
    </source>
</reference>
<name>A0AA40FXZ2_9HYME</name>
<sequence>EFNLSIATLELTELSVGKFDVSSSIADRLVAFRDVFRVGGGHPAADFRHTPCRHLAVGKKAVGVSAH</sequence>
<dbReference type="AlphaFoldDB" id="A0AA40FXZ2"/>
<feature type="non-terminal residue" evidence="1">
    <location>
        <position position="1"/>
    </location>
</feature>
<keyword evidence="2" id="KW-1185">Reference proteome</keyword>